<evidence type="ECO:0000259" key="1">
    <source>
        <dbReference type="Pfam" id="PF18962"/>
    </source>
</evidence>
<evidence type="ECO:0000313" key="2">
    <source>
        <dbReference type="EMBL" id="MBK9717317.1"/>
    </source>
</evidence>
<dbReference type="InterPro" id="IPR026444">
    <property type="entry name" value="Secre_tail"/>
</dbReference>
<organism evidence="2 3">
    <name type="scientific">Candidatus Defluviibacterium haderslevense</name>
    <dbReference type="NCBI Taxonomy" id="2981993"/>
    <lineage>
        <taxon>Bacteria</taxon>
        <taxon>Pseudomonadati</taxon>
        <taxon>Bacteroidota</taxon>
        <taxon>Saprospiria</taxon>
        <taxon>Saprospirales</taxon>
        <taxon>Saprospiraceae</taxon>
        <taxon>Candidatus Defluviibacterium</taxon>
    </lineage>
</organism>
<sequence>MKNLLSTLLFIFSLIGFNYYGLAQCSPASVDNCDDSNILCSLDELNGYTCSNPNYSNPTGCSPLCPSGGGSHNTAWWGFVTDGGAVTITITYSNCSVNGTGVQMGIWGDCDCAESVACNPNCTGPGQFTIQANLTACKNYYLFVDGCSGDVCDFSIQTSGGSQPEIKPLGKINNDDDRFITTCAGNCNNKFKVAGEEAGCEPNYEWTLDGQLVGSSTNEIDLDFQDTGEFTLCVVSYIGNLKSHSLCSQQGPQCATIQVINRLDSIMENKHLCPSELPYVWFNQKITKEGSYTIMLNDQNCCASSATLNLTIEPQNPPVTINYFNCDQMIYQDPTNHILYPGCNKELKVIFPDGDSLTCDSFYILNTISPKVDCQWIESCDSNYVSIIPQLMISGVCDADITKKEFKWYRQSDSAHTMISHDSILRVNQSDIYCLQYDYRVQLDQLSVDCSQTFCDTFNDATYFPKFIIVGDLTVENGKLGSYTFKITNGSSTNIKKFKWNVSGSRFIIMDPIDSTKIYVSWDSTTTDKKICLTIESVCFTSPEICTDVIIDYGVAVRDINIDNVSIYPVPNNGQFVIVGLPYSERTKIEIISLNGKKYFDNIYSMDDGKISIDLFGLGIPNTTYFIRITQNKKSFTKKLILMND</sequence>
<dbReference type="Proteomes" id="UP000808349">
    <property type="component" value="Unassembled WGS sequence"/>
</dbReference>
<dbReference type="AlphaFoldDB" id="A0A9D7S7G6"/>
<dbReference type="Pfam" id="PF18962">
    <property type="entry name" value="Por_Secre_tail"/>
    <property type="match status" value="1"/>
</dbReference>
<feature type="domain" description="Secretion system C-terminal sorting" evidence="1">
    <location>
        <begin position="567"/>
        <end position="641"/>
    </location>
</feature>
<proteinExistence type="predicted"/>
<accession>A0A9D7S7G6</accession>
<evidence type="ECO:0000313" key="3">
    <source>
        <dbReference type="Proteomes" id="UP000808349"/>
    </source>
</evidence>
<protein>
    <submittedName>
        <fullName evidence="2">T9SS type A sorting domain-containing protein</fullName>
    </submittedName>
</protein>
<name>A0A9D7S7G6_9BACT</name>
<dbReference type="NCBIfam" id="TIGR04183">
    <property type="entry name" value="Por_Secre_tail"/>
    <property type="match status" value="1"/>
</dbReference>
<dbReference type="EMBL" id="JADKFW010000004">
    <property type="protein sequence ID" value="MBK9717317.1"/>
    <property type="molecule type" value="Genomic_DNA"/>
</dbReference>
<gene>
    <name evidence="2" type="ORF">IPO85_07370</name>
</gene>
<reference evidence="2 3" key="1">
    <citation type="submission" date="2020-10" db="EMBL/GenBank/DDBJ databases">
        <title>Connecting structure to function with the recovery of over 1000 high-quality activated sludge metagenome-assembled genomes encoding full-length rRNA genes using long-read sequencing.</title>
        <authorList>
            <person name="Singleton C.M."/>
            <person name="Petriglieri F."/>
            <person name="Kristensen J.M."/>
            <person name="Kirkegaard R.H."/>
            <person name="Michaelsen T.Y."/>
            <person name="Andersen M.H."/>
            <person name="Karst S.M."/>
            <person name="Dueholm M.S."/>
            <person name="Nielsen P.H."/>
            <person name="Albertsen M."/>
        </authorList>
    </citation>
    <scope>NUCLEOTIDE SEQUENCE [LARGE SCALE GENOMIC DNA]</scope>
    <source>
        <strain evidence="2">Ribe_18-Q3-R11-54_BAT3C.373</strain>
    </source>
</reference>
<comment type="caution">
    <text evidence="2">The sequence shown here is derived from an EMBL/GenBank/DDBJ whole genome shotgun (WGS) entry which is preliminary data.</text>
</comment>